<evidence type="ECO:0000313" key="3">
    <source>
        <dbReference type="Proteomes" id="UP000237000"/>
    </source>
</evidence>
<feature type="compositionally biased region" description="Basic and acidic residues" evidence="1">
    <location>
        <begin position="50"/>
        <end position="84"/>
    </location>
</feature>
<organism evidence="2 3">
    <name type="scientific">Trema orientale</name>
    <name type="common">Charcoal tree</name>
    <name type="synonym">Celtis orientalis</name>
    <dbReference type="NCBI Taxonomy" id="63057"/>
    <lineage>
        <taxon>Eukaryota</taxon>
        <taxon>Viridiplantae</taxon>
        <taxon>Streptophyta</taxon>
        <taxon>Embryophyta</taxon>
        <taxon>Tracheophyta</taxon>
        <taxon>Spermatophyta</taxon>
        <taxon>Magnoliopsida</taxon>
        <taxon>eudicotyledons</taxon>
        <taxon>Gunneridae</taxon>
        <taxon>Pentapetalae</taxon>
        <taxon>rosids</taxon>
        <taxon>fabids</taxon>
        <taxon>Rosales</taxon>
        <taxon>Cannabaceae</taxon>
        <taxon>Trema</taxon>
    </lineage>
</organism>
<comment type="caution">
    <text evidence="2">The sequence shown here is derived from an EMBL/GenBank/DDBJ whole genome shotgun (WGS) entry which is preliminary data.</text>
</comment>
<name>A0A2P5F997_TREOI</name>
<dbReference type="Proteomes" id="UP000237000">
    <property type="component" value="Unassembled WGS sequence"/>
</dbReference>
<dbReference type="OrthoDB" id="10324575at2759"/>
<sequence length="101" mass="11104">MAAKRRPNVDNVDRYGLERLTQDPELMGPVLVGVNGLVLKRRTEEDEDAWREIGGDRSVSDGEREIGLGGERSGDREFPERRSEMGSPATGEPANEGPVLV</sequence>
<dbReference type="EMBL" id="JXTC01000052">
    <property type="protein sequence ID" value="PON94346.1"/>
    <property type="molecule type" value="Genomic_DNA"/>
</dbReference>
<gene>
    <name evidence="2" type="ORF">TorRG33x02_098200</name>
</gene>
<proteinExistence type="predicted"/>
<dbReference type="InParanoid" id="A0A2P5F997"/>
<reference evidence="3" key="1">
    <citation type="submission" date="2016-06" db="EMBL/GenBank/DDBJ databases">
        <title>Parallel loss of symbiosis genes in relatives of nitrogen-fixing non-legume Parasponia.</title>
        <authorList>
            <person name="Van Velzen R."/>
            <person name="Holmer R."/>
            <person name="Bu F."/>
            <person name="Rutten L."/>
            <person name="Van Zeijl A."/>
            <person name="Liu W."/>
            <person name="Santuari L."/>
            <person name="Cao Q."/>
            <person name="Sharma T."/>
            <person name="Shen D."/>
            <person name="Roswanjaya Y."/>
            <person name="Wardhani T."/>
            <person name="Kalhor M.S."/>
            <person name="Jansen J."/>
            <person name="Van den Hoogen J."/>
            <person name="Gungor B."/>
            <person name="Hartog M."/>
            <person name="Hontelez J."/>
            <person name="Verver J."/>
            <person name="Yang W.-C."/>
            <person name="Schijlen E."/>
            <person name="Repin R."/>
            <person name="Schilthuizen M."/>
            <person name="Schranz E."/>
            <person name="Heidstra R."/>
            <person name="Miyata K."/>
            <person name="Fedorova E."/>
            <person name="Kohlen W."/>
            <person name="Bisseling T."/>
            <person name="Smit S."/>
            <person name="Geurts R."/>
        </authorList>
    </citation>
    <scope>NUCLEOTIDE SEQUENCE [LARGE SCALE GENOMIC DNA]</scope>
    <source>
        <strain evidence="3">cv. RG33-2</strain>
    </source>
</reference>
<evidence type="ECO:0000256" key="1">
    <source>
        <dbReference type="SAM" id="MobiDB-lite"/>
    </source>
</evidence>
<feature type="region of interest" description="Disordered" evidence="1">
    <location>
        <begin position="45"/>
        <end position="101"/>
    </location>
</feature>
<evidence type="ECO:0000313" key="2">
    <source>
        <dbReference type="EMBL" id="PON94346.1"/>
    </source>
</evidence>
<keyword evidence="3" id="KW-1185">Reference proteome</keyword>
<accession>A0A2P5F997</accession>
<protein>
    <submittedName>
        <fullName evidence="2">Uncharacterized protein</fullName>
    </submittedName>
</protein>
<dbReference type="AlphaFoldDB" id="A0A2P5F997"/>